<protein>
    <submittedName>
        <fullName evidence="1">Uncharacterized protein</fullName>
    </submittedName>
</protein>
<name>A0A7S9LTC3_9RHOB</name>
<organism evidence="1 2">
    <name type="scientific">Pontivivens ytuae</name>
    <dbReference type="NCBI Taxonomy" id="2789856"/>
    <lineage>
        <taxon>Bacteria</taxon>
        <taxon>Pseudomonadati</taxon>
        <taxon>Pseudomonadota</taxon>
        <taxon>Alphaproteobacteria</taxon>
        <taxon>Rhodobacterales</taxon>
        <taxon>Paracoccaceae</taxon>
        <taxon>Pontivivens</taxon>
    </lineage>
</organism>
<evidence type="ECO:0000313" key="2">
    <source>
        <dbReference type="Proteomes" id="UP000594800"/>
    </source>
</evidence>
<proteinExistence type="predicted"/>
<dbReference type="RefSeq" id="WP_196104147.1">
    <property type="nucleotide sequence ID" value="NZ_CP064942.1"/>
</dbReference>
<reference evidence="1 2" key="1">
    <citation type="submission" date="2020-11" db="EMBL/GenBank/DDBJ databases">
        <title>Description of Pontivivens ytuae sp. nov. isolated from deep sea sediment of Mariana Trench.</title>
        <authorList>
            <person name="Wang Z."/>
            <person name="Sun Q.-L."/>
            <person name="Xu X.-D."/>
            <person name="Tang Y.-Z."/>
            <person name="Zhang J."/>
        </authorList>
    </citation>
    <scope>NUCLEOTIDE SEQUENCE [LARGE SCALE GENOMIC DNA]</scope>
    <source>
        <strain evidence="1 2">MT2928</strain>
    </source>
</reference>
<accession>A0A7S9LTC3</accession>
<dbReference type="AlphaFoldDB" id="A0A7S9LTC3"/>
<keyword evidence="2" id="KW-1185">Reference proteome</keyword>
<gene>
    <name evidence="1" type="ORF">I0K15_04060</name>
</gene>
<sequence>MKERPDFEKHGLAREDRSPFAGELLKARLTGQMLGGQPIDIGSKRPTLKRAHDFLKRRALSPLDTCLFLVSATCFNYQPATAGRFNVLGIQILEQLEVLDEIRLGSIAGLVGSGPNALAL</sequence>
<dbReference type="KEGG" id="poz:I0K15_04060"/>
<dbReference type="Proteomes" id="UP000594800">
    <property type="component" value="Chromosome"/>
</dbReference>
<evidence type="ECO:0000313" key="1">
    <source>
        <dbReference type="EMBL" id="QPH54947.1"/>
    </source>
</evidence>
<dbReference type="EMBL" id="CP064942">
    <property type="protein sequence ID" value="QPH54947.1"/>
    <property type="molecule type" value="Genomic_DNA"/>
</dbReference>